<dbReference type="InterPro" id="IPR003709">
    <property type="entry name" value="VanY-like_core_dom"/>
</dbReference>
<evidence type="ECO:0000256" key="2">
    <source>
        <dbReference type="SAM" id="SignalP"/>
    </source>
</evidence>
<dbReference type="GO" id="GO:0006508">
    <property type="term" value="P:proteolysis"/>
    <property type="evidence" value="ECO:0007669"/>
    <property type="project" value="InterPro"/>
</dbReference>
<comment type="caution">
    <text evidence="4">The sequence shown here is derived from an EMBL/GenBank/DDBJ whole genome shotgun (WGS) entry which is preliminary data.</text>
</comment>
<evidence type="ECO:0000256" key="1">
    <source>
        <dbReference type="SAM" id="MobiDB-lite"/>
    </source>
</evidence>
<feature type="region of interest" description="Disordered" evidence="1">
    <location>
        <begin position="32"/>
        <end position="97"/>
    </location>
</feature>
<dbReference type="InterPro" id="IPR009045">
    <property type="entry name" value="Zn_M74/Hedgehog-like"/>
</dbReference>
<dbReference type="EMBL" id="VAVZ01000027">
    <property type="protein sequence ID" value="TLP95764.1"/>
    <property type="molecule type" value="Genomic_DNA"/>
</dbReference>
<dbReference type="OrthoDB" id="9792074at2"/>
<dbReference type="PANTHER" id="PTHR34385:SF1">
    <property type="entry name" value="PEPTIDOGLYCAN L-ALANYL-D-GLUTAMATE ENDOPEPTIDASE CWLK"/>
    <property type="match status" value="1"/>
</dbReference>
<evidence type="ECO:0000313" key="4">
    <source>
        <dbReference type="EMBL" id="TLP95764.1"/>
    </source>
</evidence>
<keyword evidence="4" id="KW-0645">Protease</keyword>
<dbReference type="SUPFAM" id="SSF55166">
    <property type="entry name" value="Hedgehog/DD-peptidase"/>
    <property type="match status" value="1"/>
</dbReference>
<dbReference type="CDD" id="cd14852">
    <property type="entry name" value="LD-carboxypeptidase"/>
    <property type="match status" value="1"/>
</dbReference>
<dbReference type="Gene3D" id="3.30.1380.10">
    <property type="match status" value="1"/>
</dbReference>
<feature type="compositionally biased region" description="Acidic residues" evidence="1">
    <location>
        <begin position="57"/>
        <end position="85"/>
    </location>
</feature>
<sequence length="293" mass="32364">MVYEPTVATGYPGVMRILRLSAWMSVLLLASSCSGGEDTGGDPTTEPAEGSSKEAEEPSEADGEAEEPDAGDSELEDADPEDSDPEPVSRASMDPNSVHVLVNKQNPLDPLDYSPDDLRDVEAPSEFGEAPLREDAAEAYEALHSAAAADGMDLWATTAYRDYDFQQALYEQRFHEDGAEAADRVSARPGFSEHQTGLAVDVADLEDRQCYLRSCFGDSEQGQWLAEHADEFGFIIRYPEGAEEITGFQYEPWHLRYVGEETARDVVDRGLTLEEYWDQPPAPDYDQEYEPSS</sequence>
<feature type="domain" description="D-alanyl-D-alanine carboxypeptidase-like core" evidence="3">
    <location>
        <begin position="132"/>
        <end position="259"/>
    </location>
</feature>
<dbReference type="GO" id="GO:0004180">
    <property type="term" value="F:carboxypeptidase activity"/>
    <property type="evidence" value="ECO:0007669"/>
    <property type="project" value="UniProtKB-KW"/>
</dbReference>
<reference evidence="4 5" key="1">
    <citation type="submission" date="2019-05" db="EMBL/GenBank/DDBJ databases">
        <title>Nesterenkonia sp. GY074 isolated from the Southern Atlantic Ocean.</title>
        <authorList>
            <person name="Zhang G."/>
        </authorList>
    </citation>
    <scope>NUCLEOTIDE SEQUENCE [LARGE SCALE GENOMIC DNA]</scope>
    <source>
        <strain evidence="4 5">GY074</strain>
    </source>
</reference>
<organism evidence="4 5">
    <name type="scientific">Nesterenkonia salmonea</name>
    <dbReference type="NCBI Taxonomy" id="1804987"/>
    <lineage>
        <taxon>Bacteria</taxon>
        <taxon>Bacillati</taxon>
        <taxon>Actinomycetota</taxon>
        <taxon>Actinomycetes</taxon>
        <taxon>Micrococcales</taxon>
        <taxon>Micrococcaceae</taxon>
        <taxon>Nesterenkonia</taxon>
    </lineage>
</organism>
<keyword evidence="2" id="KW-0732">Signal</keyword>
<dbReference type="AlphaFoldDB" id="A0A5R9B9H8"/>
<dbReference type="InterPro" id="IPR052179">
    <property type="entry name" value="DD-CPase-like"/>
</dbReference>
<evidence type="ECO:0000259" key="3">
    <source>
        <dbReference type="Pfam" id="PF02557"/>
    </source>
</evidence>
<dbReference type="Pfam" id="PF02557">
    <property type="entry name" value="VanY"/>
    <property type="match status" value="1"/>
</dbReference>
<dbReference type="Proteomes" id="UP000310458">
    <property type="component" value="Unassembled WGS sequence"/>
</dbReference>
<proteinExistence type="predicted"/>
<keyword evidence="5" id="KW-1185">Reference proteome</keyword>
<dbReference type="RefSeq" id="WP_138253459.1">
    <property type="nucleotide sequence ID" value="NZ_VAVZ01000027.1"/>
</dbReference>
<keyword evidence="4" id="KW-0378">Hydrolase</keyword>
<protein>
    <submittedName>
        <fullName evidence="4">D-alanyl-D-alanine carboxypeptidase family protein</fullName>
    </submittedName>
</protein>
<dbReference type="InterPro" id="IPR058193">
    <property type="entry name" value="VanY/YodJ_core_dom"/>
</dbReference>
<gene>
    <name evidence="4" type="ORF">FEF26_10330</name>
</gene>
<accession>A0A5R9B9H8</accession>
<keyword evidence="4" id="KW-0121">Carboxypeptidase</keyword>
<feature type="chain" id="PRO_5038818725" evidence="2">
    <location>
        <begin position="36"/>
        <end position="293"/>
    </location>
</feature>
<dbReference type="PANTHER" id="PTHR34385">
    <property type="entry name" value="D-ALANYL-D-ALANINE CARBOXYPEPTIDASE"/>
    <property type="match status" value="1"/>
</dbReference>
<feature type="signal peptide" evidence="2">
    <location>
        <begin position="1"/>
        <end position="35"/>
    </location>
</feature>
<evidence type="ECO:0000313" key="5">
    <source>
        <dbReference type="Proteomes" id="UP000310458"/>
    </source>
</evidence>
<name>A0A5R9B9H8_9MICC</name>